<organism evidence="2 3">
    <name type="scientific">Sphingomonas leidyi</name>
    <dbReference type="NCBI Taxonomy" id="68569"/>
    <lineage>
        <taxon>Bacteria</taxon>
        <taxon>Pseudomonadati</taxon>
        <taxon>Pseudomonadota</taxon>
        <taxon>Alphaproteobacteria</taxon>
        <taxon>Sphingomonadales</taxon>
        <taxon>Sphingomonadaceae</taxon>
        <taxon>Sphingomonas</taxon>
    </lineage>
</organism>
<reference evidence="2 3" key="1">
    <citation type="submission" date="2020-03" db="EMBL/GenBank/DDBJ databases">
        <title>Genomic Encyclopedia of Type Strains, Phase IV (KMG-IV): sequencing the most valuable type-strain genomes for metagenomic binning, comparative biology and taxonomic classification.</title>
        <authorList>
            <person name="Goeker M."/>
        </authorList>
    </citation>
    <scope>NUCLEOTIDE SEQUENCE [LARGE SCALE GENOMIC DNA]</scope>
    <source>
        <strain evidence="2 3">DSM 4733</strain>
    </source>
</reference>
<gene>
    <name evidence="2" type="ORF">FHR20_000037</name>
</gene>
<dbReference type="RefSeq" id="WP_167297699.1">
    <property type="nucleotide sequence ID" value="NZ_JAASQV010000001.1"/>
</dbReference>
<sequence length="54" mass="6441">MELSDRLSEHYSRRAAEEREKADRTASEQRRRLHLELAAIYDVRARERPATTRS</sequence>
<protein>
    <submittedName>
        <fullName evidence="2">Uncharacterized protein</fullName>
    </submittedName>
</protein>
<evidence type="ECO:0000256" key="1">
    <source>
        <dbReference type="SAM" id="MobiDB-lite"/>
    </source>
</evidence>
<dbReference type="Proteomes" id="UP000564677">
    <property type="component" value="Unassembled WGS sequence"/>
</dbReference>
<evidence type="ECO:0000313" key="2">
    <source>
        <dbReference type="EMBL" id="NIJ63106.1"/>
    </source>
</evidence>
<feature type="region of interest" description="Disordered" evidence="1">
    <location>
        <begin position="1"/>
        <end position="30"/>
    </location>
</feature>
<keyword evidence="3" id="KW-1185">Reference proteome</keyword>
<dbReference type="AlphaFoldDB" id="A0A7X5UWN8"/>
<accession>A0A7X5UWN8</accession>
<name>A0A7X5UWN8_9SPHN</name>
<proteinExistence type="predicted"/>
<evidence type="ECO:0000313" key="3">
    <source>
        <dbReference type="Proteomes" id="UP000564677"/>
    </source>
</evidence>
<comment type="caution">
    <text evidence="2">The sequence shown here is derived from an EMBL/GenBank/DDBJ whole genome shotgun (WGS) entry which is preliminary data.</text>
</comment>
<dbReference type="EMBL" id="JAASQV010000001">
    <property type="protein sequence ID" value="NIJ63106.1"/>
    <property type="molecule type" value="Genomic_DNA"/>
</dbReference>